<feature type="chain" id="PRO_5002201065" evidence="10">
    <location>
        <begin position="29"/>
        <end position="485"/>
    </location>
</feature>
<gene>
    <name evidence="12" type="ORF">LC0644_1413</name>
</gene>
<keyword evidence="5 9" id="KW-0812">Transmembrane</keyword>
<evidence type="ECO:0000256" key="8">
    <source>
        <dbReference type="ARBA" id="ARBA00023136"/>
    </source>
</evidence>
<feature type="transmembrane region" description="Helical" evidence="9">
    <location>
        <begin position="341"/>
        <end position="362"/>
    </location>
</feature>
<keyword evidence="8 9" id="KW-0472">Membrane</keyword>
<dbReference type="InterPro" id="IPR001638">
    <property type="entry name" value="Solute-binding_3/MltF_N"/>
</dbReference>
<dbReference type="InterPro" id="IPR035906">
    <property type="entry name" value="MetI-like_sf"/>
</dbReference>
<dbReference type="SUPFAM" id="SSF53850">
    <property type="entry name" value="Periplasmic binding protein-like II"/>
    <property type="match status" value="1"/>
</dbReference>
<comment type="caution">
    <text evidence="12">The sequence shown here is derived from an EMBL/GenBank/DDBJ whole genome shotgun (WGS) entry which is preliminary data.</text>
</comment>
<dbReference type="GO" id="GO:0022857">
    <property type="term" value="F:transmembrane transporter activity"/>
    <property type="evidence" value="ECO:0007669"/>
    <property type="project" value="InterPro"/>
</dbReference>
<keyword evidence="3 9" id="KW-0813">Transport</keyword>
<dbReference type="EMBL" id="BAYM01000089">
    <property type="protein sequence ID" value="GAN36824.1"/>
    <property type="molecule type" value="Genomic_DNA"/>
</dbReference>
<dbReference type="AlphaFoldDB" id="A0A0C9PXG0"/>
<reference evidence="13" key="1">
    <citation type="submission" date="2014-05" db="EMBL/GenBank/DDBJ databases">
        <title>Whole genome sequencing of Lactobacillus casei NRIC0644.</title>
        <authorList>
            <person name="Atarashi H."/>
            <person name="Yoshida Y."/>
            <person name="Fujimura S."/>
            <person name="Tanaka N."/>
            <person name="Shiwa Y."/>
            <person name="Yoshikawa H."/>
            <person name="Okada S."/>
            <person name="Nakagawa J."/>
        </authorList>
    </citation>
    <scope>NUCLEOTIDE SEQUENCE [LARGE SCALE GENOMIC DNA]</scope>
    <source>
        <strain evidence="13">NRIC0644</strain>
    </source>
</reference>
<dbReference type="FunFam" id="1.10.3720.10:FF:000033">
    <property type="entry name" value="Polar amino acid ABC transporter permease"/>
    <property type="match status" value="1"/>
</dbReference>
<evidence type="ECO:0000256" key="7">
    <source>
        <dbReference type="ARBA" id="ARBA00022989"/>
    </source>
</evidence>
<dbReference type="InterPro" id="IPR043429">
    <property type="entry name" value="ArtM/GltK/GlnP/TcyL/YhdX-like"/>
</dbReference>
<dbReference type="CDD" id="cd06261">
    <property type="entry name" value="TM_PBP2"/>
    <property type="match status" value="1"/>
</dbReference>
<dbReference type="Pfam" id="PF00528">
    <property type="entry name" value="BPD_transp_1"/>
    <property type="match status" value="1"/>
</dbReference>
<evidence type="ECO:0000313" key="13">
    <source>
        <dbReference type="Proteomes" id="UP000032552"/>
    </source>
</evidence>
<comment type="similarity">
    <text evidence="2">Belongs to the binding-protein-dependent transport system permease family. HisMQ subfamily.</text>
</comment>
<keyword evidence="4" id="KW-1003">Cell membrane</keyword>
<comment type="subcellular location">
    <subcellularLocation>
        <location evidence="1 9">Cell membrane</location>
        <topology evidence="1 9">Multi-pass membrane protein</topology>
    </subcellularLocation>
</comment>
<dbReference type="NCBIfam" id="TIGR01726">
    <property type="entry name" value="HEQRo_perm_3TM"/>
    <property type="match status" value="1"/>
</dbReference>
<dbReference type="GO" id="GO:0006865">
    <property type="term" value="P:amino acid transport"/>
    <property type="evidence" value="ECO:0007669"/>
    <property type="project" value="UniProtKB-KW"/>
</dbReference>
<dbReference type="GO" id="GO:0043190">
    <property type="term" value="C:ATP-binding cassette (ABC) transporter complex"/>
    <property type="evidence" value="ECO:0007669"/>
    <property type="project" value="InterPro"/>
</dbReference>
<dbReference type="Proteomes" id="UP000032552">
    <property type="component" value="Unassembled WGS sequence"/>
</dbReference>
<evidence type="ECO:0000256" key="5">
    <source>
        <dbReference type="ARBA" id="ARBA00022692"/>
    </source>
</evidence>
<proteinExistence type="inferred from homology"/>
<dbReference type="SUPFAM" id="SSF161098">
    <property type="entry name" value="MetI-like"/>
    <property type="match status" value="1"/>
</dbReference>
<dbReference type="Gene3D" id="1.10.3720.10">
    <property type="entry name" value="MetI-like"/>
    <property type="match status" value="1"/>
</dbReference>
<evidence type="ECO:0000256" key="2">
    <source>
        <dbReference type="ARBA" id="ARBA00010072"/>
    </source>
</evidence>
<feature type="transmembrane region" description="Helical" evidence="9">
    <location>
        <begin position="289"/>
        <end position="311"/>
    </location>
</feature>
<name>A0A0C9PXG0_LACPA</name>
<protein>
    <submittedName>
        <fullName evidence="12">Glutamine ABC superfamily ATP binding cassette transporter, substrate binding and permease protein</fullName>
    </submittedName>
</protein>
<keyword evidence="7 9" id="KW-1133">Transmembrane helix</keyword>
<dbReference type="RefSeq" id="WP_003565289.1">
    <property type="nucleotide sequence ID" value="NZ_BAYM01000089.1"/>
</dbReference>
<keyword evidence="6" id="KW-0029">Amino-acid transport</keyword>
<evidence type="ECO:0000313" key="12">
    <source>
        <dbReference type="EMBL" id="GAN36824.1"/>
    </source>
</evidence>
<dbReference type="PROSITE" id="PS50928">
    <property type="entry name" value="ABC_TM1"/>
    <property type="match status" value="1"/>
</dbReference>
<evidence type="ECO:0000256" key="3">
    <source>
        <dbReference type="ARBA" id="ARBA00022448"/>
    </source>
</evidence>
<dbReference type="GeneID" id="57090010"/>
<dbReference type="InterPro" id="IPR010065">
    <property type="entry name" value="AA_ABC_transptr_permease_3TM"/>
</dbReference>
<sequence>MKHLRRWLIALVAVFAAVVTLNMQTVHADDSLAKVQQKGTLVMGTSPDYAPYEFLVNKNGKNQVVGMDVEVARKIAKDLGVKLVIKQMNFNSLLVALQTGKVDMVLAAMSPTNARRKSVDFSNTYYKSGQDILVNKTDAKIYKDHKSFANKKVGVQNGSLQETLAKTQMKTSSTLGLTKVTDLILALKTHKVAGVVAEGAVAKAYTSNDDSLVEIPGHFNLSSDTVGTAIGFAKNSDSLVAAANKSLAEIKQKGLINQYLKTAGSYMKTNTEDTSMIHYWTYFLKGVEYTLLISAIGAFFGVLLGTIFALLRLSKNKLSHLIGVSYIEFVRGTPLMIQVMFVYFGIGIFIDIPALIAGLIAVSLNSAAYVAEIIRSGIDSIPVGQTEAARSLGLSERQTMISVVLPQAIKNIWPALGNEFISLIKESSIVSIIGVTDLIYQLTVVQTATYKGVQPILVAMVLYFVLTFGLSKLLSHFERKMNHAA</sequence>
<dbReference type="PANTHER" id="PTHR30614">
    <property type="entry name" value="MEMBRANE COMPONENT OF AMINO ACID ABC TRANSPORTER"/>
    <property type="match status" value="1"/>
</dbReference>
<evidence type="ECO:0000256" key="4">
    <source>
        <dbReference type="ARBA" id="ARBA00022475"/>
    </source>
</evidence>
<evidence type="ECO:0000256" key="10">
    <source>
        <dbReference type="SAM" id="SignalP"/>
    </source>
</evidence>
<evidence type="ECO:0000256" key="6">
    <source>
        <dbReference type="ARBA" id="ARBA00022970"/>
    </source>
</evidence>
<keyword evidence="10" id="KW-0732">Signal</keyword>
<organism evidence="12 13">
    <name type="scientific">Lacticaseibacillus paracasei NRIC 0644</name>
    <dbReference type="NCBI Taxonomy" id="1435038"/>
    <lineage>
        <taxon>Bacteria</taxon>
        <taxon>Bacillati</taxon>
        <taxon>Bacillota</taxon>
        <taxon>Bacilli</taxon>
        <taxon>Lactobacillales</taxon>
        <taxon>Lactobacillaceae</taxon>
        <taxon>Lacticaseibacillus</taxon>
    </lineage>
</organism>
<accession>A0A0C9PXG0</accession>
<evidence type="ECO:0000256" key="1">
    <source>
        <dbReference type="ARBA" id="ARBA00004651"/>
    </source>
</evidence>
<feature type="signal peptide" evidence="10">
    <location>
        <begin position="1"/>
        <end position="28"/>
    </location>
</feature>
<evidence type="ECO:0000256" key="9">
    <source>
        <dbReference type="RuleBase" id="RU363032"/>
    </source>
</evidence>
<dbReference type="PANTHER" id="PTHR30614:SF20">
    <property type="entry name" value="GLUTAMINE TRANSPORT SYSTEM PERMEASE PROTEIN GLNP"/>
    <property type="match status" value="1"/>
</dbReference>
<evidence type="ECO:0000259" key="11">
    <source>
        <dbReference type="PROSITE" id="PS50928"/>
    </source>
</evidence>
<dbReference type="InterPro" id="IPR000515">
    <property type="entry name" value="MetI-like"/>
</dbReference>
<feature type="domain" description="ABC transmembrane type-1" evidence="11">
    <location>
        <begin position="287"/>
        <end position="474"/>
    </location>
</feature>
<dbReference type="Pfam" id="PF00497">
    <property type="entry name" value="SBP_bac_3"/>
    <property type="match status" value="1"/>
</dbReference>
<dbReference type="SMART" id="SM00062">
    <property type="entry name" value="PBPb"/>
    <property type="match status" value="1"/>
</dbReference>
<dbReference type="Gene3D" id="3.40.190.10">
    <property type="entry name" value="Periplasmic binding protein-like II"/>
    <property type="match status" value="2"/>
</dbReference>
<feature type="transmembrane region" description="Helical" evidence="9">
    <location>
        <begin position="456"/>
        <end position="474"/>
    </location>
</feature>